<protein>
    <submittedName>
        <fullName evidence="1">Unannotated protein</fullName>
    </submittedName>
</protein>
<gene>
    <name evidence="1" type="ORF">UFOPK3774_00242</name>
</gene>
<dbReference type="GO" id="GO:0003824">
    <property type="term" value="F:catalytic activity"/>
    <property type="evidence" value="ECO:0007669"/>
    <property type="project" value="InterPro"/>
</dbReference>
<organism evidence="1">
    <name type="scientific">freshwater metagenome</name>
    <dbReference type="NCBI Taxonomy" id="449393"/>
    <lineage>
        <taxon>unclassified sequences</taxon>
        <taxon>metagenomes</taxon>
        <taxon>ecological metagenomes</taxon>
    </lineage>
</organism>
<dbReference type="InterPro" id="IPR014718">
    <property type="entry name" value="GH-type_carb-bd"/>
</dbReference>
<evidence type="ECO:0000313" key="1">
    <source>
        <dbReference type="EMBL" id="CAB4934223.1"/>
    </source>
</evidence>
<name>A0A6J7ISI6_9ZZZZ</name>
<dbReference type="SUPFAM" id="SSF74650">
    <property type="entry name" value="Galactose mutarotase-like"/>
    <property type="match status" value="1"/>
</dbReference>
<dbReference type="GO" id="GO:0030246">
    <property type="term" value="F:carbohydrate binding"/>
    <property type="evidence" value="ECO:0007669"/>
    <property type="project" value="InterPro"/>
</dbReference>
<dbReference type="AlphaFoldDB" id="A0A6J7ISI6"/>
<sequence>MQFIDDADFQVAIDLDQGARIASLTWRDMQFATPFRGDLASYGWFAMAPWTGRISEGEIADATGKTFTLPQTLYPPHAALGFGYTASWQEVGPGRSRLDLPKPYQGASIEQTIEVLDDAIRWSIEYDAGNCELPAWLGLHPWFNRDLDQGDSAEVIFTAKKMLARDDEKIPLDLASGGKLISPTSGPWDDQFTEISGVPAIVWGNVARIDIESDAPWWGVNTEDNDSVSLQPMSAPSDAAKLGIVGEHYVEALFTFSVE</sequence>
<reference evidence="1" key="1">
    <citation type="submission" date="2020-05" db="EMBL/GenBank/DDBJ databases">
        <authorList>
            <person name="Chiriac C."/>
            <person name="Salcher M."/>
            <person name="Ghai R."/>
            <person name="Kavagutti S V."/>
        </authorList>
    </citation>
    <scope>NUCLEOTIDE SEQUENCE</scope>
</reference>
<accession>A0A6J7ISI6</accession>
<dbReference type="InterPro" id="IPR011013">
    <property type="entry name" value="Gal_mutarotase_sf_dom"/>
</dbReference>
<proteinExistence type="predicted"/>
<dbReference type="GO" id="GO:0005975">
    <property type="term" value="P:carbohydrate metabolic process"/>
    <property type="evidence" value="ECO:0007669"/>
    <property type="project" value="InterPro"/>
</dbReference>
<dbReference type="Gene3D" id="2.70.98.10">
    <property type="match status" value="1"/>
</dbReference>
<dbReference type="EMBL" id="CAFBNG010000027">
    <property type="protein sequence ID" value="CAB4934223.1"/>
    <property type="molecule type" value="Genomic_DNA"/>
</dbReference>